<dbReference type="InterPro" id="IPR047735">
    <property type="entry name" value="GrdX-like"/>
</dbReference>
<evidence type="ECO:0008006" key="3">
    <source>
        <dbReference type="Google" id="ProtNLM"/>
    </source>
</evidence>
<dbReference type="RefSeq" id="WP_005887281.1">
    <property type="nucleotide sequence ID" value="NZ_CABMMQ010000002.1"/>
</dbReference>
<organism evidence="1 2">
    <name type="scientific">Fusobacterium mortiferum</name>
    <dbReference type="NCBI Taxonomy" id="850"/>
    <lineage>
        <taxon>Bacteria</taxon>
        <taxon>Fusobacteriati</taxon>
        <taxon>Fusobacteriota</taxon>
        <taxon>Fusobacteriia</taxon>
        <taxon>Fusobacteriales</taxon>
        <taxon>Fusobacteriaceae</taxon>
        <taxon>Fusobacterium</taxon>
    </lineage>
</organism>
<evidence type="ECO:0000313" key="2">
    <source>
        <dbReference type="Proteomes" id="UP000284676"/>
    </source>
</evidence>
<reference evidence="1 2" key="1">
    <citation type="submission" date="2018-08" db="EMBL/GenBank/DDBJ databases">
        <title>A genome reference for cultivated species of the human gut microbiota.</title>
        <authorList>
            <person name="Zou Y."/>
            <person name="Xue W."/>
            <person name="Luo G."/>
        </authorList>
    </citation>
    <scope>NUCLEOTIDE SEQUENCE [LARGE SCALE GENOMIC DNA]</scope>
    <source>
        <strain evidence="1 2">AM25-1</strain>
    </source>
</reference>
<evidence type="ECO:0000313" key="1">
    <source>
        <dbReference type="EMBL" id="RHF74351.1"/>
    </source>
</evidence>
<dbReference type="EMBL" id="QRHL01000002">
    <property type="protein sequence ID" value="RHF74351.1"/>
    <property type="molecule type" value="Genomic_DNA"/>
</dbReference>
<accession>A0A414Q0M5</accession>
<name>A0A414Q0M5_FUSMR</name>
<dbReference type="Proteomes" id="UP000284676">
    <property type="component" value="Unassembled WGS sequence"/>
</dbReference>
<sequence length="133" mass="15669">MEYIIITNNSKVYNFYKETNEVLFYQKKDLIDLLEIIREKIYAGHILLSDPILSTLDNLDNPYKSVAISKADFLGEILIRDDSQKKMIDSAIKIAKKLPFRKIISDTEEAELEKYRFIDLNILTEFIKRLDNF</sequence>
<comment type="caution">
    <text evidence="1">The sequence shown here is derived from an EMBL/GenBank/DDBJ whole genome shotgun (WGS) entry which is preliminary data.</text>
</comment>
<gene>
    <name evidence="1" type="ORF">DW663_02475</name>
</gene>
<proteinExistence type="predicted"/>
<protein>
    <recommendedName>
        <fullName evidence="3">GrdX protein</fullName>
    </recommendedName>
</protein>
<dbReference type="NCBIfam" id="NF038093">
    <property type="entry name" value="GrdX"/>
    <property type="match status" value="1"/>
</dbReference>
<dbReference type="AlphaFoldDB" id="A0A414Q0M5"/>
<dbReference type="GeneID" id="62764029"/>